<feature type="compositionally biased region" description="Low complexity" evidence="1">
    <location>
        <begin position="88"/>
        <end position="104"/>
    </location>
</feature>
<feature type="region of interest" description="Disordered" evidence="1">
    <location>
        <begin position="1"/>
        <end position="131"/>
    </location>
</feature>
<evidence type="ECO:0000313" key="2">
    <source>
        <dbReference type="EMBL" id="EKM52585.1"/>
    </source>
</evidence>
<feature type="region of interest" description="Disordered" evidence="1">
    <location>
        <begin position="382"/>
        <end position="404"/>
    </location>
</feature>
<sequence length="404" mass="41595">MPGALPPTPALYHSASRSPKPAVSPSPWFANAKVSSTGRPRKSVSGPSTPNPDEFGVNTSSEREAAYAIKGASSEEVEGMLVFEGGTSSAQSSSGGSKASSQSSRAGVASAKLTSTDGSNESKNKGKSKAECSWELDDLMASDGKLDLDAVTAALGLSARLSRGSSMYASGEGDEDDFSIEARSVPSADEDGDEVAGDKKGTEKQEKETSVDSLVRQHGSQLYPIIEEDCVSESAIGDDIDGLPTSRTHSIVQEGLPCIATDAPSRPISYVIVGSRPSASASSAAARNLDRLAVPTLADLQKLNIPFLALPQASSTARNSAASVSTADLRGSINESVLDFDLGQLNLNVPDFDLSGVSGFEGIDGVSLFGLGDELSKFQLPVSRGEKSSPKDESLASSGVGVAL</sequence>
<accession>K5W0F2</accession>
<feature type="region of interest" description="Disordered" evidence="1">
    <location>
        <begin position="163"/>
        <end position="214"/>
    </location>
</feature>
<dbReference type="KEGG" id="pco:PHACADRAFT_261104"/>
<dbReference type="AlphaFoldDB" id="K5W0F2"/>
<protein>
    <submittedName>
        <fullName evidence="2">Uncharacterized protein</fullName>
    </submittedName>
</protein>
<reference evidence="2 3" key="1">
    <citation type="journal article" date="2012" name="BMC Genomics">
        <title>Comparative genomics of the white-rot fungi, Phanerochaete carnosa and P. chrysosporium, to elucidate the genetic basis of the distinct wood types they colonize.</title>
        <authorList>
            <person name="Suzuki H."/>
            <person name="MacDonald J."/>
            <person name="Syed K."/>
            <person name="Salamov A."/>
            <person name="Hori C."/>
            <person name="Aerts A."/>
            <person name="Henrissat B."/>
            <person name="Wiebenga A."/>
            <person name="vanKuyk P.A."/>
            <person name="Barry K."/>
            <person name="Lindquist E."/>
            <person name="LaButti K."/>
            <person name="Lapidus A."/>
            <person name="Lucas S."/>
            <person name="Coutinho P."/>
            <person name="Gong Y."/>
            <person name="Samejima M."/>
            <person name="Mahadevan R."/>
            <person name="Abou-Zaid M."/>
            <person name="de Vries R.P."/>
            <person name="Igarashi K."/>
            <person name="Yadav J.S."/>
            <person name="Grigoriev I.V."/>
            <person name="Master E.R."/>
        </authorList>
    </citation>
    <scope>NUCLEOTIDE SEQUENCE [LARGE SCALE GENOMIC DNA]</scope>
    <source>
        <strain evidence="2 3">HHB-10118-sp</strain>
    </source>
</reference>
<dbReference type="InParanoid" id="K5W0F2"/>
<gene>
    <name evidence="2" type="ORF">PHACADRAFT_261104</name>
</gene>
<feature type="compositionally biased region" description="Basic and acidic residues" evidence="1">
    <location>
        <begin position="384"/>
        <end position="394"/>
    </location>
</feature>
<feature type="compositionally biased region" description="Basic and acidic residues" evidence="1">
    <location>
        <begin position="120"/>
        <end position="131"/>
    </location>
</feature>
<dbReference type="Proteomes" id="UP000008370">
    <property type="component" value="Unassembled WGS sequence"/>
</dbReference>
<proteinExistence type="predicted"/>
<organism evidence="2 3">
    <name type="scientific">Phanerochaete carnosa (strain HHB-10118-sp)</name>
    <name type="common">White-rot fungus</name>
    <name type="synonym">Peniophora carnosa</name>
    <dbReference type="NCBI Taxonomy" id="650164"/>
    <lineage>
        <taxon>Eukaryota</taxon>
        <taxon>Fungi</taxon>
        <taxon>Dikarya</taxon>
        <taxon>Basidiomycota</taxon>
        <taxon>Agaricomycotina</taxon>
        <taxon>Agaricomycetes</taxon>
        <taxon>Polyporales</taxon>
        <taxon>Phanerochaetaceae</taxon>
        <taxon>Phanerochaete</taxon>
    </lineage>
</organism>
<evidence type="ECO:0000313" key="3">
    <source>
        <dbReference type="Proteomes" id="UP000008370"/>
    </source>
</evidence>
<dbReference type="RefSeq" id="XP_007398927.1">
    <property type="nucleotide sequence ID" value="XM_007398865.1"/>
</dbReference>
<dbReference type="HOGENOM" id="CLU_681704_0_0_1"/>
<feature type="compositionally biased region" description="Basic and acidic residues" evidence="1">
    <location>
        <begin position="196"/>
        <end position="210"/>
    </location>
</feature>
<dbReference type="EMBL" id="JH930475">
    <property type="protein sequence ID" value="EKM52585.1"/>
    <property type="molecule type" value="Genomic_DNA"/>
</dbReference>
<name>K5W0F2_PHACS</name>
<dbReference type="GeneID" id="18917892"/>
<evidence type="ECO:0000256" key="1">
    <source>
        <dbReference type="SAM" id="MobiDB-lite"/>
    </source>
</evidence>
<keyword evidence="3" id="KW-1185">Reference proteome</keyword>